<evidence type="ECO:0000256" key="6">
    <source>
        <dbReference type="ARBA" id="ARBA00023136"/>
    </source>
</evidence>
<keyword evidence="7" id="KW-0406">Ion transport</keyword>
<keyword evidence="5 7" id="KW-1133">Transmembrane helix</keyword>
<dbReference type="SUPFAM" id="SSF50182">
    <property type="entry name" value="Sm-like ribonucleoproteins"/>
    <property type="match status" value="1"/>
</dbReference>
<dbReference type="SUPFAM" id="SSF82861">
    <property type="entry name" value="Mechanosensitive channel protein MscS (YggB), transmembrane region"/>
    <property type="match status" value="1"/>
</dbReference>
<comment type="function">
    <text evidence="7">Mechanosensitive channel that participates in the regulation of osmotic pressure changes within the cell, opening in response to stretch forces in the membrane lipid bilayer, without the need for other proteins. Contributes to normal resistance to hypoosmotic shock. Forms an ion channel of 1.0 nanosiemens conductance with a slight preference for anions.</text>
</comment>
<dbReference type="InterPro" id="IPR007055">
    <property type="entry name" value="BON_dom"/>
</dbReference>
<evidence type="ECO:0000256" key="8">
    <source>
        <dbReference type="SAM" id="MobiDB-lite"/>
    </source>
</evidence>
<dbReference type="PANTHER" id="PTHR30221">
    <property type="entry name" value="SMALL-CONDUCTANCE MECHANOSENSITIVE CHANNEL"/>
    <property type="match status" value="1"/>
</dbReference>
<dbReference type="InterPro" id="IPR011066">
    <property type="entry name" value="MscS_channel_C_sf"/>
</dbReference>
<organism evidence="11 12">
    <name type="scientific">Lysobacter defluvii IMMIB APB-9 = DSM 18482</name>
    <dbReference type="NCBI Taxonomy" id="1385515"/>
    <lineage>
        <taxon>Bacteria</taxon>
        <taxon>Pseudomonadati</taxon>
        <taxon>Pseudomonadota</taxon>
        <taxon>Gammaproteobacteria</taxon>
        <taxon>Lysobacterales</taxon>
        <taxon>Lysobacteraceae</taxon>
        <taxon>Novilysobacter</taxon>
    </lineage>
</organism>
<proteinExistence type="inferred from homology"/>
<dbReference type="InterPro" id="IPR010920">
    <property type="entry name" value="LSM_dom_sf"/>
</dbReference>
<dbReference type="PANTHER" id="PTHR30221:SF1">
    <property type="entry name" value="SMALL-CONDUCTANCE MECHANOSENSITIVE CHANNEL"/>
    <property type="match status" value="1"/>
</dbReference>
<evidence type="ECO:0000313" key="12">
    <source>
        <dbReference type="Proteomes" id="UP000030003"/>
    </source>
</evidence>
<keyword evidence="6 7" id="KW-0472">Membrane</keyword>
<evidence type="ECO:0000256" key="9">
    <source>
        <dbReference type="SAM" id="SignalP"/>
    </source>
</evidence>
<comment type="caution">
    <text evidence="7">Lacks conserved residue(s) required for the propagation of feature annotation.</text>
</comment>
<evidence type="ECO:0000259" key="10">
    <source>
        <dbReference type="PROSITE" id="PS50914"/>
    </source>
</evidence>
<keyword evidence="7" id="KW-0997">Cell inner membrane</keyword>
<dbReference type="PROSITE" id="PS50914">
    <property type="entry name" value="BON"/>
    <property type="match status" value="1"/>
</dbReference>
<dbReference type="GO" id="GO:0005886">
    <property type="term" value="C:plasma membrane"/>
    <property type="evidence" value="ECO:0007669"/>
    <property type="project" value="UniProtKB-SubCell"/>
</dbReference>
<keyword evidence="7" id="KW-0407">Ion channel</keyword>
<feature type="chain" id="PRO_5001966682" description="Small-conductance mechanosensitive channel" evidence="9">
    <location>
        <begin position="18"/>
        <end position="466"/>
    </location>
</feature>
<evidence type="ECO:0000256" key="3">
    <source>
        <dbReference type="ARBA" id="ARBA00022475"/>
    </source>
</evidence>
<evidence type="ECO:0000256" key="7">
    <source>
        <dbReference type="RuleBase" id="RU369025"/>
    </source>
</evidence>
<dbReference type="Proteomes" id="UP000030003">
    <property type="component" value="Unassembled WGS sequence"/>
</dbReference>
<dbReference type="Gene3D" id="3.30.1340.30">
    <property type="match status" value="1"/>
</dbReference>
<name>A0A0A0MB05_9GAMM</name>
<dbReference type="GO" id="GO:0008381">
    <property type="term" value="F:mechanosensitive monoatomic ion channel activity"/>
    <property type="evidence" value="ECO:0007669"/>
    <property type="project" value="InterPro"/>
</dbReference>
<comment type="similarity">
    <text evidence="2 7">Belongs to the MscS (TC 1.A.23) family.</text>
</comment>
<sequence>MSSVLALLLALPAGLAAQEPGEAGEATSAPAPDVALQSAEPPMDDDVPPEPDPAELREVVAQAEAQAQEQQRTELEAGETIARRLRAIPGMEEVTVTVQGGTARLTGEVMDVEARQLAEQVATQQEGVATVDNRITLSTHVGARLEAAMREVVERLVQLVAALPVLAVAIALVLLGWWIGKWLGRRAGKRKWRGENPYTASLVQRFVTWASLLVSVLIALNLLGLTGVAGAVLGSAGVVGLVIGFAFKDIAENYVAGVLLSLRRPFAPGEVVRIDTYDGTVAALTSRTTVLVTFDGNQLNLPNALVFKSVVLNVSRNPNRRFDFVVPIDSCESIMQAQEVALKAIACVEGILQDPAPSWTVKEYDGTAAHLQFFAWINQRSTDLGKARSAAIHAVRTHFAEAGILDAPRSVQYLSRLREDVPVQPRVQDSSAVPLPETSVNRELDAQVEAERRAHADVDLIRAETP</sequence>
<evidence type="ECO:0000256" key="5">
    <source>
        <dbReference type="ARBA" id="ARBA00022989"/>
    </source>
</evidence>
<gene>
    <name evidence="11" type="ORF">N791_08970</name>
</gene>
<dbReference type="InterPro" id="IPR045275">
    <property type="entry name" value="MscS_archaea/bacteria_type"/>
</dbReference>
<dbReference type="Pfam" id="PF00924">
    <property type="entry name" value="MS_channel_2nd"/>
    <property type="match status" value="1"/>
</dbReference>
<feature type="signal peptide" evidence="9">
    <location>
        <begin position="1"/>
        <end position="17"/>
    </location>
</feature>
<dbReference type="Gene3D" id="2.30.30.60">
    <property type="match status" value="1"/>
</dbReference>
<keyword evidence="12" id="KW-1185">Reference proteome</keyword>
<dbReference type="InterPro" id="IPR011014">
    <property type="entry name" value="MscS_channel_TM-2"/>
</dbReference>
<evidence type="ECO:0000313" key="11">
    <source>
        <dbReference type="EMBL" id="KGO99387.1"/>
    </source>
</evidence>
<dbReference type="InterPro" id="IPR006685">
    <property type="entry name" value="MscS_channel_2nd"/>
</dbReference>
<keyword evidence="4 7" id="KW-0812">Transmembrane</keyword>
<comment type="subcellular location">
    <subcellularLocation>
        <location evidence="7">Cell inner membrane</location>
        <topology evidence="7">Multi-pass membrane protein</topology>
    </subcellularLocation>
    <subcellularLocation>
        <location evidence="1">Cell membrane</location>
        <topology evidence="1">Multi-pass membrane protein</topology>
    </subcellularLocation>
</comment>
<evidence type="ECO:0000256" key="1">
    <source>
        <dbReference type="ARBA" id="ARBA00004651"/>
    </source>
</evidence>
<dbReference type="AlphaFoldDB" id="A0A0A0MB05"/>
<keyword evidence="3" id="KW-1003">Cell membrane</keyword>
<keyword evidence="9" id="KW-0732">Signal</keyword>
<feature type="transmembrane region" description="Helical" evidence="7">
    <location>
        <begin position="200"/>
        <end position="222"/>
    </location>
</feature>
<dbReference type="STRING" id="1385515.GCA_000423325_01126"/>
<dbReference type="InterPro" id="IPR006686">
    <property type="entry name" value="MscS_channel_CS"/>
</dbReference>
<dbReference type="InterPro" id="IPR023408">
    <property type="entry name" value="MscS_beta-dom_sf"/>
</dbReference>
<dbReference type="Gene3D" id="1.10.287.1260">
    <property type="match status" value="1"/>
</dbReference>
<dbReference type="Pfam" id="PF04972">
    <property type="entry name" value="BON"/>
    <property type="match status" value="1"/>
</dbReference>
<dbReference type="SUPFAM" id="SSF82689">
    <property type="entry name" value="Mechanosensitive channel protein MscS (YggB), C-terminal domain"/>
    <property type="match status" value="1"/>
</dbReference>
<accession>A0A0A0MB05</accession>
<dbReference type="Gene3D" id="3.30.70.100">
    <property type="match status" value="1"/>
</dbReference>
<dbReference type="PROSITE" id="PS01246">
    <property type="entry name" value="UPF0003"/>
    <property type="match status" value="1"/>
</dbReference>
<feature type="transmembrane region" description="Helical" evidence="7">
    <location>
        <begin position="228"/>
        <end position="247"/>
    </location>
</feature>
<feature type="compositionally biased region" description="Acidic residues" evidence="8">
    <location>
        <begin position="42"/>
        <end position="53"/>
    </location>
</feature>
<comment type="subunit">
    <text evidence="7">Homoheptamer.</text>
</comment>
<evidence type="ECO:0000256" key="4">
    <source>
        <dbReference type="ARBA" id="ARBA00022692"/>
    </source>
</evidence>
<reference evidence="11 12" key="1">
    <citation type="submission" date="2013-08" db="EMBL/GenBank/DDBJ databases">
        <title>Genomic analysis of Lysobacter defluvii.</title>
        <authorList>
            <person name="Wang Q."/>
            <person name="Wang G."/>
        </authorList>
    </citation>
    <scope>NUCLEOTIDE SEQUENCE [LARGE SCALE GENOMIC DNA]</scope>
    <source>
        <strain evidence="11 12">IMMIB APB-9</strain>
    </source>
</reference>
<comment type="caution">
    <text evidence="11">The sequence shown here is derived from an EMBL/GenBank/DDBJ whole genome shotgun (WGS) entry which is preliminary data.</text>
</comment>
<dbReference type="eggNOG" id="COG0668">
    <property type="taxonomic scope" value="Bacteria"/>
</dbReference>
<feature type="region of interest" description="Disordered" evidence="8">
    <location>
        <begin position="18"/>
        <end position="53"/>
    </location>
</feature>
<dbReference type="EMBL" id="AVBH01000019">
    <property type="protein sequence ID" value="KGO99387.1"/>
    <property type="molecule type" value="Genomic_DNA"/>
</dbReference>
<keyword evidence="7" id="KW-0813">Transport</keyword>
<protein>
    <recommendedName>
        <fullName evidence="7">Small-conductance mechanosensitive channel</fullName>
    </recommendedName>
</protein>
<feature type="transmembrane region" description="Helical" evidence="7">
    <location>
        <begin position="156"/>
        <end position="179"/>
    </location>
</feature>
<evidence type="ECO:0000256" key="2">
    <source>
        <dbReference type="ARBA" id="ARBA00008017"/>
    </source>
</evidence>
<feature type="domain" description="BON" evidence="10">
    <location>
        <begin position="73"/>
        <end position="139"/>
    </location>
</feature>